<dbReference type="RefSeq" id="WP_085276298.1">
    <property type="nucleotide sequence ID" value="NZ_FXAG01000009.1"/>
</dbReference>
<evidence type="ECO:0000256" key="5">
    <source>
        <dbReference type="ARBA" id="ARBA00022857"/>
    </source>
</evidence>
<evidence type="ECO:0000259" key="13">
    <source>
        <dbReference type="Pfam" id="PF09335"/>
    </source>
</evidence>
<gene>
    <name evidence="14" type="ORF">SAMN02745746_02037</name>
    <name evidence="15" type="ORF">SAMN02745746_02585</name>
    <name evidence="16" type="ORF">SAMN02745746_03514</name>
</gene>
<dbReference type="PRINTS" id="PR00368">
    <property type="entry name" value="FADPNR"/>
</dbReference>
<evidence type="ECO:0000256" key="9">
    <source>
        <dbReference type="RuleBase" id="RU003691"/>
    </source>
</evidence>
<reference evidence="17" key="2">
    <citation type="submission" date="2017-04" db="EMBL/GenBank/DDBJ databases">
        <authorList>
            <person name="Varghese N."/>
            <person name="Submissions S."/>
        </authorList>
    </citation>
    <scope>NUCLEOTIDE SEQUENCE [LARGE SCALE GENOMIC DNA]</scope>
    <source>
        <strain evidence="17">DSM 22618</strain>
    </source>
</reference>
<keyword evidence="7" id="KW-1015">Disulfide bond</keyword>
<dbReference type="GO" id="GO:0016668">
    <property type="term" value="F:oxidoreductase activity, acting on a sulfur group of donors, NAD(P) as acceptor"/>
    <property type="evidence" value="ECO:0007669"/>
    <property type="project" value="InterPro"/>
</dbReference>
<proteinExistence type="inferred from homology"/>
<accession>A0A1Y6C676</accession>
<dbReference type="Pfam" id="PF02852">
    <property type="entry name" value="Pyr_redox_dim"/>
    <property type="match status" value="1"/>
</dbReference>
<evidence type="ECO:0000259" key="12">
    <source>
        <dbReference type="Pfam" id="PF07992"/>
    </source>
</evidence>
<evidence type="ECO:0000256" key="3">
    <source>
        <dbReference type="ARBA" id="ARBA00022630"/>
    </source>
</evidence>
<dbReference type="InterPro" id="IPR012999">
    <property type="entry name" value="Pyr_OxRdtase_I_AS"/>
</dbReference>
<dbReference type="PRINTS" id="PR00411">
    <property type="entry name" value="PNDRDTASEI"/>
</dbReference>
<dbReference type="InterPro" id="IPR032816">
    <property type="entry name" value="VTT_dom"/>
</dbReference>
<sequence length="713" mass="78515">MKPTKLALLIVLLALLAAFWWLDLGHYLSLDYLKASQATFRTFFGRHPWLTPLLYVALYVAVTGLSLPGAAVLTLAGGALFGLVEGTLLVSFASSIGALLAFLLARYLFRDSVRQRFGTKLAVVEQGFAREGPFYLFALRLVPLFPFFLVNLVAGLLPIRAWTFYWVSQIGMLAGTLAYVNAGTQLATLSSVRGILSPGVLLSFAALGILPLLARKTLSWFRQQHVYRRWSKPRRFDRNLIVIGGGAAGLVSAYIGAATKAKVTLIECHKMGGDCLNYGCVPSKALIRSAKFLHQCRNASALGIQAVETKFDFAEVMGRVARVVKTVEPHDSVERYRQLGVEVIHGHANITSPWQVEVNGRTLTSRAIVLATGSRPVVPTIPGLQEVGFLTSETLWSLTERPGRLVVLGGGPIGCELAQAFARFGSQVTQVVKEARLLKREDEEVSQYARAALERDGVSVLTDHRTLRVECNGNSKRMWLRHENEDVAIEFDVVLCAVGRQARTEGFGLEELGIPMTGRKTIETDAYLQTLYPSIYACGDVAGPYQFTHTAAHQAWYASINALFGRFKRFKVDYSAIPWVTFTDPEIAKVGLSEQEACEQGIAYEVTRYNIEDLDRAIADEAAAGFIKVLTPPGKDRILGVVIVGAQAGELLAEFVLAMQHGLGLNKILSTIHPYPTLAEANKHAAGEWRRAHVPQRLLAWAEHYHAWQRWGV</sequence>
<evidence type="ECO:0000256" key="10">
    <source>
        <dbReference type="SAM" id="Phobius"/>
    </source>
</evidence>
<dbReference type="FunFam" id="3.30.390.30:FF:000001">
    <property type="entry name" value="Dihydrolipoyl dehydrogenase"/>
    <property type="match status" value="1"/>
</dbReference>
<dbReference type="AlphaFoldDB" id="A0A1Y6C676"/>
<keyword evidence="8 9" id="KW-0676">Redox-active center</keyword>
<dbReference type="GO" id="GO:0003955">
    <property type="term" value="F:NAD(P)H dehydrogenase (quinone) activity"/>
    <property type="evidence" value="ECO:0007669"/>
    <property type="project" value="TreeGrafter"/>
</dbReference>
<feature type="domain" description="VTT" evidence="13">
    <location>
        <begin position="71"/>
        <end position="184"/>
    </location>
</feature>
<dbReference type="PROSITE" id="PS00076">
    <property type="entry name" value="PYRIDINE_REDOX_1"/>
    <property type="match status" value="1"/>
</dbReference>
<dbReference type="Pfam" id="PF07992">
    <property type="entry name" value="Pyr_redox_2"/>
    <property type="match status" value="1"/>
</dbReference>
<dbReference type="STRING" id="1123014.SAMN02745746_02037"/>
<dbReference type="Gene3D" id="3.30.390.30">
    <property type="match status" value="1"/>
</dbReference>
<evidence type="ECO:0000256" key="8">
    <source>
        <dbReference type="ARBA" id="ARBA00023284"/>
    </source>
</evidence>
<dbReference type="Proteomes" id="UP000192920">
    <property type="component" value="Unassembled WGS sequence"/>
</dbReference>
<feature type="transmembrane region" description="Helical" evidence="10">
    <location>
        <begin position="134"/>
        <end position="157"/>
    </location>
</feature>
<keyword evidence="10" id="KW-0472">Membrane</keyword>
<feature type="transmembrane region" description="Helical" evidence="10">
    <location>
        <begin position="194"/>
        <end position="215"/>
    </location>
</feature>
<keyword evidence="4 9" id="KW-0274">FAD</keyword>
<dbReference type="SUPFAM" id="SSF55424">
    <property type="entry name" value="FAD/NAD-linked reductases, dimerisation (C-terminal) domain"/>
    <property type="match status" value="1"/>
</dbReference>
<dbReference type="Pfam" id="PF09335">
    <property type="entry name" value="VTT_dom"/>
    <property type="match status" value="1"/>
</dbReference>
<evidence type="ECO:0000256" key="2">
    <source>
        <dbReference type="ARBA" id="ARBA00007532"/>
    </source>
</evidence>
<evidence type="ECO:0000313" key="15">
    <source>
        <dbReference type="EMBL" id="SMF32666.1"/>
    </source>
</evidence>
<feature type="domain" description="FAD/NAD(P)-binding" evidence="12">
    <location>
        <begin position="239"/>
        <end position="555"/>
    </location>
</feature>
<dbReference type="Gene3D" id="3.50.50.60">
    <property type="entry name" value="FAD/NAD(P)-binding domain"/>
    <property type="match status" value="2"/>
</dbReference>
<feature type="transmembrane region" description="Helical" evidence="10">
    <location>
        <begin position="164"/>
        <end position="182"/>
    </location>
</feature>
<keyword evidence="17" id="KW-1185">Reference proteome</keyword>
<comment type="cofactor">
    <cofactor evidence="1">
        <name>FAD</name>
        <dbReference type="ChEBI" id="CHEBI:57692"/>
    </cofactor>
</comment>
<evidence type="ECO:0000313" key="14">
    <source>
        <dbReference type="EMBL" id="SMF23308.1"/>
    </source>
</evidence>
<dbReference type="InterPro" id="IPR023753">
    <property type="entry name" value="FAD/NAD-binding_dom"/>
</dbReference>
<dbReference type="EMBL" id="FXAG01000014">
    <property type="protein sequence ID" value="SMF32666.1"/>
    <property type="molecule type" value="Genomic_DNA"/>
</dbReference>
<evidence type="ECO:0000256" key="7">
    <source>
        <dbReference type="ARBA" id="ARBA00023157"/>
    </source>
</evidence>
<keyword evidence="5" id="KW-0521">NADP</keyword>
<feature type="transmembrane region" description="Helical" evidence="10">
    <location>
        <begin position="88"/>
        <end position="109"/>
    </location>
</feature>
<feature type="transmembrane region" description="Helical" evidence="10">
    <location>
        <begin position="236"/>
        <end position="257"/>
    </location>
</feature>
<keyword evidence="10" id="KW-1133">Transmembrane helix</keyword>
<evidence type="ECO:0000313" key="17">
    <source>
        <dbReference type="Proteomes" id="UP000192920"/>
    </source>
</evidence>
<evidence type="ECO:0000313" key="16">
    <source>
        <dbReference type="EMBL" id="SMF47711.1"/>
    </source>
</evidence>
<comment type="similarity">
    <text evidence="2 9">Belongs to the class-I pyridine nucleotide-disulfide oxidoreductase family.</text>
</comment>
<feature type="transmembrane region" description="Helical" evidence="10">
    <location>
        <begin position="49"/>
        <end position="76"/>
    </location>
</feature>
<feature type="domain" description="Pyridine nucleotide-disulphide oxidoreductase dimerisation" evidence="11">
    <location>
        <begin position="577"/>
        <end position="685"/>
    </location>
</feature>
<reference evidence="16" key="1">
    <citation type="submission" date="2017-04" db="EMBL/GenBank/DDBJ databases">
        <authorList>
            <person name="Afonso C.L."/>
            <person name="Miller P.J."/>
            <person name="Scott M.A."/>
            <person name="Spackman E."/>
            <person name="Goraichik I."/>
            <person name="Dimitrov K.M."/>
            <person name="Suarez D.L."/>
            <person name="Swayne D.E."/>
        </authorList>
    </citation>
    <scope>NUCLEOTIDE SEQUENCE [LARGE SCALE GENOMIC DNA]</scope>
    <source>
        <strain evidence="16">DSM 22618</strain>
    </source>
</reference>
<dbReference type="SUPFAM" id="SSF51905">
    <property type="entry name" value="FAD/NAD(P)-binding domain"/>
    <property type="match status" value="1"/>
</dbReference>
<keyword evidence="3 9" id="KW-0285">Flavoprotein</keyword>
<dbReference type="EMBL" id="FXAG01000009">
    <property type="protein sequence ID" value="SMF23308.1"/>
    <property type="molecule type" value="Genomic_DNA"/>
</dbReference>
<keyword evidence="10" id="KW-0812">Transmembrane</keyword>
<dbReference type="PANTHER" id="PTHR43014">
    <property type="entry name" value="MERCURIC REDUCTASE"/>
    <property type="match status" value="1"/>
</dbReference>
<dbReference type="InterPro" id="IPR016156">
    <property type="entry name" value="FAD/NAD-linked_Rdtase_dimer_sf"/>
</dbReference>
<evidence type="ECO:0000259" key="11">
    <source>
        <dbReference type="Pfam" id="PF02852"/>
    </source>
</evidence>
<evidence type="ECO:0000256" key="4">
    <source>
        <dbReference type="ARBA" id="ARBA00022827"/>
    </source>
</evidence>
<dbReference type="GO" id="GO:0050660">
    <property type="term" value="F:flavin adenine dinucleotide binding"/>
    <property type="evidence" value="ECO:0007669"/>
    <property type="project" value="TreeGrafter"/>
</dbReference>
<dbReference type="PANTHER" id="PTHR43014:SF2">
    <property type="entry name" value="MERCURIC REDUCTASE"/>
    <property type="match status" value="1"/>
</dbReference>
<dbReference type="InterPro" id="IPR004099">
    <property type="entry name" value="Pyr_nucl-diS_OxRdtase_dimer"/>
</dbReference>
<protein>
    <submittedName>
        <fullName evidence="16">Pyruvate/2-oxoglutarate dehydrogenase complex, dihydrolipoamide dehydrogenase (E3) component</fullName>
    </submittedName>
</protein>
<dbReference type="EMBL" id="FXAG01000024">
    <property type="protein sequence ID" value="SMF47711.1"/>
    <property type="molecule type" value="Genomic_DNA"/>
</dbReference>
<dbReference type="InterPro" id="IPR036188">
    <property type="entry name" value="FAD/NAD-bd_sf"/>
</dbReference>
<evidence type="ECO:0000256" key="6">
    <source>
        <dbReference type="ARBA" id="ARBA00023002"/>
    </source>
</evidence>
<keyword evidence="16" id="KW-0670">Pyruvate</keyword>
<name>A0A1Y6C676_9NEIS</name>
<evidence type="ECO:0000256" key="1">
    <source>
        <dbReference type="ARBA" id="ARBA00001974"/>
    </source>
</evidence>
<organism evidence="16 17">
    <name type="scientific">Pseudogulbenkiania subflava DSM 22618</name>
    <dbReference type="NCBI Taxonomy" id="1123014"/>
    <lineage>
        <taxon>Bacteria</taxon>
        <taxon>Pseudomonadati</taxon>
        <taxon>Pseudomonadota</taxon>
        <taxon>Betaproteobacteria</taxon>
        <taxon>Neisseriales</taxon>
        <taxon>Chromobacteriaceae</taxon>
        <taxon>Pseudogulbenkiania</taxon>
    </lineage>
</organism>
<keyword evidence="6 9" id="KW-0560">Oxidoreductase</keyword>